<dbReference type="GO" id="GO:0003735">
    <property type="term" value="F:structural constituent of ribosome"/>
    <property type="evidence" value="ECO:0007669"/>
    <property type="project" value="UniProtKB-UniRule"/>
</dbReference>
<feature type="domain" description="S5 DRBM" evidence="2">
    <location>
        <begin position="12"/>
        <end position="64"/>
    </location>
</feature>
<dbReference type="SUPFAM" id="SSF54768">
    <property type="entry name" value="dsRNA-binding domain-like"/>
    <property type="match status" value="1"/>
</dbReference>
<keyword evidence="4" id="KW-1185">Reference proteome</keyword>
<evidence type="ECO:0000313" key="3">
    <source>
        <dbReference type="EnsemblMetazoa" id="GPPI031629-PA"/>
    </source>
</evidence>
<dbReference type="GO" id="GO:0003723">
    <property type="term" value="F:RNA binding"/>
    <property type="evidence" value="ECO:0007669"/>
    <property type="project" value="InterPro"/>
</dbReference>
<dbReference type="GO" id="GO:1990904">
    <property type="term" value="C:ribonucleoprotein complex"/>
    <property type="evidence" value="ECO:0007669"/>
    <property type="project" value="UniProtKB-UniRule"/>
</dbReference>
<organism evidence="3 4">
    <name type="scientific">Glossina palpalis gambiensis</name>
    <dbReference type="NCBI Taxonomy" id="67801"/>
    <lineage>
        <taxon>Eukaryota</taxon>
        <taxon>Metazoa</taxon>
        <taxon>Ecdysozoa</taxon>
        <taxon>Arthropoda</taxon>
        <taxon>Hexapoda</taxon>
        <taxon>Insecta</taxon>
        <taxon>Pterygota</taxon>
        <taxon>Neoptera</taxon>
        <taxon>Endopterygota</taxon>
        <taxon>Diptera</taxon>
        <taxon>Brachycera</taxon>
        <taxon>Muscomorpha</taxon>
        <taxon>Hippoboscoidea</taxon>
        <taxon>Glossinidae</taxon>
        <taxon>Glossina</taxon>
    </lineage>
</organism>
<accession>A0A1B0BIW4</accession>
<reference evidence="3" key="2">
    <citation type="submission" date="2020-05" db="UniProtKB">
        <authorList>
            <consortium name="EnsemblMetazoa"/>
        </authorList>
    </citation>
    <scope>IDENTIFICATION</scope>
    <source>
        <strain evidence="3">IAEA</strain>
    </source>
</reference>
<reference evidence="4" key="1">
    <citation type="submission" date="2015-01" db="EMBL/GenBank/DDBJ databases">
        <authorList>
            <person name="Aksoy S."/>
            <person name="Warren W."/>
            <person name="Wilson R.K."/>
        </authorList>
    </citation>
    <scope>NUCLEOTIDE SEQUENCE [LARGE SCALE GENOMIC DNA]</scope>
    <source>
        <strain evidence="4">IAEA</strain>
    </source>
</reference>
<evidence type="ECO:0000259" key="2">
    <source>
        <dbReference type="PROSITE" id="PS50881"/>
    </source>
</evidence>
<keyword evidence="1" id="KW-0687">Ribonucleoprotein</keyword>
<dbReference type="InterPro" id="IPR013810">
    <property type="entry name" value="Ribosomal_uS5_N"/>
</dbReference>
<dbReference type="EMBL" id="JXJN01015205">
    <property type="status" value="NOT_ANNOTATED_CDS"/>
    <property type="molecule type" value="Genomic_DNA"/>
</dbReference>
<dbReference type="AlphaFoldDB" id="A0A1B0BIW4"/>
<name>A0A1B0BIW4_9MUSC</name>
<keyword evidence="1" id="KW-0689">Ribosomal protein</keyword>
<dbReference type="Gene3D" id="3.30.160.20">
    <property type="match status" value="1"/>
</dbReference>
<dbReference type="PROSITE" id="PS50881">
    <property type="entry name" value="S5_DSRBD"/>
    <property type="match status" value="1"/>
</dbReference>
<evidence type="ECO:0000256" key="1">
    <source>
        <dbReference type="PROSITE-ProRule" id="PRU00268"/>
    </source>
</evidence>
<evidence type="ECO:0000313" key="4">
    <source>
        <dbReference type="Proteomes" id="UP000092460"/>
    </source>
</evidence>
<dbReference type="GO" id="GO:0005840">
    <property type="term" value="C:ribosome"/>
    <property type="evidence" value="ECO:0007669"/>
    <property type="project" value="UniProtKB-KW"/>
</dbReference>
<dbReference type="Proteomes" id="UP000092460">
    <property type="component" value="Unassembled WGS sequence"/>
</dbReference>
<dbReference type="GO" id="GO:0006412">
    <property type="term" value="P:translation"/>
    <property type="evidence" value="ECO:0007669"/>
    <property type="project" value="InterPro"/>
</dbReference>
<sequence>MEFEIDFHCSALRDEILKMTPTQKQTGGGQRTHFKAFVAMGSNNNHSINTGLGVRCSKEIASST</sequence>
<dbReference type="STRING" id="67801.A0A1B0BIW4"/>
<dbReference type="VEuPathDB" id="VectorBase:GPPI031629"/>
<proteinExistence type="predicted"/>
<dbReference type="Pfam" id="PF00333">
    <property type="entry name" value="Ribosomal_S5"/>
    <property type="match status" value="1"/>
</dbReference>
<dbReference type="EnsemblMetazoa" id="GPPI031629-RA">
    <property type="protein sequence ID" value="GPPI031629-PA"/>
    <property type="gene ID" value="GPPI031629"/>
</dbReference>
<protein>
    <recommendedName>
        <fullName evidence="2">S5 DRBM domain-containing protein</fullName>
    </recommendedName>
</protein>